<dbReference type="CDD" id="cd00761">
    <property type="entry name" value="Glyco_tranf_GTA_type"/>
    <property type="match status" value="1"/>
</dbReference>
<dbReference type="Gene3D" id="3.90.550.10">
    <property type="entry name" value="Spore Coat Polysaccharide Biosynthesis Protein SpsA, Chain A"/>
    <property type="match status" value="1"/>
</dbReference>
<protein>
    <recommendedName>
        <fullName evidence="1">Glycosyltransferase 2-like domain-containing protein</fullName>
    </recommendedName>
</protein>
<evidence type="ECO:0000313" key="3">
    <source>
        <dbReference type="Proteomes" id="UP000187506"/>
    </source>
</evidence>
<reference evidence="2 3" key="1">
    <citation type="submission" date="2017-01" db="EMBL/GenBank/DDBJ databases">
        <title>Complete genome of Lacinutrix venerupis DOK2-8 isolated from seawater in Dokdo.</title>
        <authorList>
            <person name="Chi W.-J."/>
            <person name="Kim J.H."/>
        </authorList>
    </citation>
    <scope>NUCLEOTIDE SEQUENCE [LARGE SCALE GENOMIC DNA]</scope>
    <source>
        <strain evidence="2 3">DOK2-8</strain>
    </source>
</reference>
<feature type="domain" description="Glycosyltransferase 2-like" evidence="1">
    <location>
        <begin position="7"/>
        <end position="135"/>
    </location>
</feature>
<organism evidence="2 3">
    <name type="scientific">Lacinutrix venerupis</name>
    <dbReference type="NCBI Taxonomy" id="1486034"/>
    <lineage>
        <taxon>Bacteria</taxon>
        <taxon>Pseudomonadati</taxon>
        <taxon>Bacteroidota</taxon>
        <taxon>Flavobacteriia</taxon>
        <taxon>Flavobacteriales</taxon>
        <taxon>Flavobacteriaceae</taxon>
        <taxon>Lacinutrix</taxon>
    </lineage>
</organism>
<dbReference type="InterPro" id="IPR029044">
    <property type="entry name" value="Nucleotide-diphossugar_trans"/>
</dbReference>
<evidence type="ECO:0000259" key="1">
    <source>
        <dbReference type="Pfam" id="PF00535"/>
    </source>
</evidence>
<dbReference type="KEGG" id="lvn:BWR22_10550"/>
<sequence>MMNPTITIIIATYNRASFILNMLKTIRAQTFKSWECIIVDDGGTDNTEEVISNILKEDNRFKYLKRPNNYKKGLCGSRNYGLDIAKGDYIVFFDDDDLVHPKILEITQNINVKHNVDFCHYQKQSFVNDIPEFQNTKTEIIGNINTDNIEAVVTGKIGLASCTVLWRKECFKSCRFNEDLQYAEEWECYIKIISNGFKGIIINNVLYYNRKHQNSNTGEFWSNNPKRVNSKKEAIYLVLKSIKNNQLLSKNIENYLVNQSIHFRDFKFFKKIISESNMSLKEGNARTIKYYLFPFWIIEQKLKRGLKKSNV</sequence>
<accession>A0AAC9LPD3</accession>
<dbReference type="GO" id="GO:0016758">
    <property type="term" value="F:hexosyltransferase activity"/>
    <property type="evidence" value="ECO:0007669"/>
    <property type="project" value="UniProtKB-ARBA"/>
</dbReference>
<dbReference type="PANTHER" id="PTHR22916:SF3">
    <property type="entry name" value="UDP-GLCNAC:BETAGAL BETA-1,3-N-ACETYLGLUCOSAMINYLTRANSFERASE-LIKE PROTEIN 1"/>
    <property type="match status" value="1"/>
</dbReference>
<dbReference type="Proteomes" id="UP000187506">
    <property type="component" value="Chromosome"/>
</dbReference>
<name>A0AAC9LPD3_9FLAO</name>
<gene>
    <name evidence="2" type="ORF">BWR22_10550</name>
</gene>
<dbReference type="Pfam" id="PF00535">
    <property type="entry name" value="Glycos_transf_2"/>
    <property type="match status" value="1"/>
</dbReference>
<keyword evidence="3" id="KW-1185">Reference proteome</keyword>
<dbReference type="AlphaFoldDB" id="A0AAC9LPD3"/>
<dbReference type="EMBL" id="CP019352">
    <property type="protein sequence ID" value="APY00733.1"/>
    <property type="molecule type" value="Genomic_DNA"/>
</dbReference>
<dbReference type="PANTHER" id="PTHR22916">
    <property type="entry name" value="GLYCOSYLTRANSFERASE"/>
    <property type="match status" value="1"/>
</dbReference>
<dbReference type="SUPFAM" id="SSF53448">
    <property type="entry name" value="Nucleotide-diphospho-sugar transferases"/>
    <property type="match status" value="1"/>
</dbReference>
<evidence type="ECO:0000313" key="2">
    <source>
        <dbReference type="EMBL" id="APY00733.1"/>
    </source>
</evidence>
<dbReference type="InterPro" id="IPR001173">
    <property type="entry name" value="Glyco_trans_2-like"/>
</dbReference>
<proteinExistence type="predicted"/>